<evidence type="ECO:0000256" key="1">
    <source>
        <dbReference type="SAM" id="MobiDB-lite"/>
    </source>
</evidence>
<dbReference type="InterPro" id="IPR050972">
    <property type="entry name" value="SDr-like"/>
</dbReference>
<dbReference type="PANTHER" id="PTHR34403:SF14">
    <property type="entry name" value="OS05G0225800 PROTEIN"/>
    <property type="match status" value="1"/>
</dbReference>
<evidence type="ECO:0000313" key="2">
    <source>
        <dbReference type="EMBL" id="QHU22752.1"/>
    </source>
</evidence>
<accession>A0A6C0KXQ2</accession>
<feature type="compositionally biased region" description="Basic and acidic residues" evidence="1">
    <location>
        <begin position="59"/>
        <end position="143"/>
    </location>
</feature>
<feature type="compositionally biased region" description="Basic residues" evidence="1">
    <location>
        <begin position="144"/>
        <end position="155"/>
    </location>
</feature>
<feature type="region of interest" description="Disordered" evidence="1">
    <location>
        <begin position="45"/>
        <end position="170"/>
    </location>
</feature>
<sequence>MSDYLKRKKIELLQSLSEKGVTKLLKNNSDLDTDILQAIQYFHLAGEKDSKSKPVLPKDPPKPVIKDEPKDEPKPVIKDEPKNEPKPVIKDEPKNEPKPVIKDEPKNEPKPVIKDEPKNEPKPVIKDEPKDEPKPKSEDESKSKPKPKPKPKPKSKPKDEPKLIPKDDLKQSTNNLLFEIGDTNNGIFIANSNDNLLIHMGDGNIEPHSIFIDDKGDDSTKTHGNNDALQIEIGKNIFQNNNKDSTIIIELYPQTTDDEDIGGVRVWSSGVLVASYQHDFTQNYIHNLNAVGGFKQINKSIVSNAKFENWNKDTPNNCLIFYKKTGKFIDSNLIKTILPKKKKTYKNFKGHGKDIITHLSKNTDDDYKVTLSNNSPLFTSTKTHFESHTILLCFY</sequence>
<dbReference type="AlphaFoldDB" id="A0A6C0KXQ2"/>
<dbReference type="EMBL" id="MN741017">
    <property type="protein sequence ID" value="QHU22752.1"/>
    <property type="molecule type" value="Genomic_DNA"/>
</dbReference>
<name>A0A6C0KXQ2_9ZZZZ</name>
<feature type="compositionally biased region" description="Basic and acidic residues" evidence="1">
    <location>
        <begin position="156"/>
        <end position="170"/>
    </location>
</feature>
<dbReference type="PANTHER" id="PTHR34403">
    <property type="entry name" value="TOL-PAL SYSTEM PROTEIN TOLA"/>
    <property type="match status" value="1"/>
</dbReference>
<protein>
    <submittedName>
        <fullName evidence="2">Uncharacterized protein</fullName>
    </submittedName>
</protein>
<reference evidence="2" key="1">
    <citation type="journal article" date="2020" name="Nature">
        <title>Giant virus diversity and host interactions through global metagenomics.</title>
        <authorList>
            <person name="Schulz F."/>
            <person name="Roux S."/>
            <person name="Paez-Espino D."/>
            <person name="Jungbluth S."/>
            <person name="Walsh D.A."/>
            <person name="Denef V.J."/>
            <person name="McMahon K.D."/>
            <person name="Konstantinidis K.T."/>
            <person name="Eloe-Fadrosh E.A."/>
            <person name="Kyrpides N.C."/>
            <person name="Woyke T."/>
        </authorList>
    </citation>
    <scope>NUCLEOTIDE SEQUENCE</scope>
    <source>
        <strain evidence="2">GVMAG-S-ERX555907-63</strain>
    </source>
</reference>
<proteinExistence type="predicted"/>
<organism evidence="2">
    <name type="scientific">viral metagenome</name>
    <dbReference type="NCBI Taxonomy" id="1070528"/>
    <lineage>
        <taxon>unclassified sequences</taxon>
        <taxon>metagenomes</taxon>
        <taxon>organismal metagenomes</taxon>
    </lineage>
</organism>